<dbReference type="OrthoDB" id="9803456at2"/>
<evidence type="ECO:0000256" key="4">
    <source>
        <dbReference type="ARBA" id="ARBA00022679"/>
    </source>
</evidence>
<dbReference type="GO" id="GO:0016746">
    <property type="term" value="F:acyltransferase activity"/>
    <property type="evidence" value="ECO:0007669"/>
    <property type="project" value="UniProtKB-KW"/>
</dbReference>
<evidence type="ECO:0000256" key="5">
    <source>
        <dbReference type="ARBA" id="ARBA00023136"/>
    </source>
</evidence>
<dbReference type="GO" id="GO:0005886">
    <property type="term" value="C:plasma membrane"/>
    <property type="evidence" value="ECO:0007669"/>
    <property type="project" value="UniProtKB-SubCell"/>
</dbReference>
<proteinExistence type="predicted"/>
<sequence>MSSLNEAFSRAWVRIVRSFRHLPMPARWGLARCAAAIFWQAVPKRRHVILTNLRLCFPELSEDERIRLARRVYVRLARAAIDHGTLWTGTKEEVQALVKFEGLEHLLNRENRPIIVVSPHFAGLDAAGIALNTYVRGVSLYQKQSNPVWDKALLEGRLRFSNPVLIAKTGDNDLRTVMKHIREGLPFYYLPDMDHGARNSIFVPFFGVKAATIPMVSRLARVMRAKVVWCIATMTEDGYRVEISAPLENFPTKDPEADTMRLNKELEAYIRRHPDQYLWVHRRFKTRPEGEPSVY</sequence>
<dbReference type="PIRSF" id="PIRSF026649">
    <property type="entry name" value="MsbB"/>
    <property type="match status" value="1"/>
</dbReference>
<keyword evidence="3" id="KW-0997">Cell inner membrane</keyword>
<dbReference type="RefSeq" id="WP_152157275.1">
    <property type="nucleotide sequence ID" value="NZ_WEHX01000001.1"/>
</dbReference>
<evidence type="ECO:0000256" key="6">
    <source>
        <dbReference type="ARBA" id="ARBA00023315"/>
    </source>
</evidence>
<comment type="caution">
    <text evidence="7">The sequence shown here is derived from an EMBL/GenBank/DDBJ whole genome shotgun (WGS) entry which is preliminary data.</text>
</comment>
<organism evidence="7 8">
    <name type="scientific">Sutterella seckii</name>
    <dbReference type="NCBI Taxonomy" id="1944635"/>
    <lineage>
        <taxon>Bacteria</taxon>
        <taxon>Pseudomonadati</taxon>
        <taxon>Pseudomonadota</taxon>
        <taxon>Betaproteobacteria</taxon>
        <taxon>Burkholderiales</taxon>
        <taxon>Sutterellaceae</taxon>
        <taxon>Sutterella</taxon>
    </lineage>
</organism>
<dbReference type="CDD" id="cd07984">
    <property type="entry name" value="LPLAT_LABLAT-like"/>
    <property type="match status" value="1"/>
</dbReference>
<protein>
    <submittedName>
        <fullName evidence="7">Lysophospholipid acyltransferase family protein</fullName>
    </submittedName>
</protein>
<comment type="subcellular location">
    <subcellularLocation>
        <location evidence="1">Cell inner membrane</location>
    </subcellularLocation>
</comment>
<dbReference type="Proteomes" id="UP000430564">
    <property type="component" value="Unassembled WGS sequence"/>
</dbReference>
<evidence type="ECO:0000313" key="8">
    <source>
        <dbReference type="Proteomes" id="UP000430564"/>
    </source>
</evidence>
<dbReference type="GO" id="GO:0009247">
    <property type="term" value="P:glycolipid biosynthetic process"/>
    <property type="evidence" value="ECO:0007669"/>
    <property type="project" value="UniProtKB-ARBA"/>
</dbReference>
<evidence type="ECO:0000256" key="3">
    <source>
        <dbReference type="ARBA" id="ARBA00022519"/>
    </source>
</evidence>
<name>A0A6I1EWV6_9BURK</name>
<gene>
    <name evidence="7" type="ORF">GBM95_00430</name>
</gene>
<dbReference type="PANTHER" id="PTHR30606">
    <property type="entry name" value="LIPID A BIOSYNTHESIS LAUROYL ACYLTRANSFERASE"/>
    <property type="match status" value="1"/>
</dbReference>
<dbReference type="AlphaFoldDB" id="A0A6I1EWV6"/>
<dbReference type="InterPro" id="IPR004960">
    <property type="entry name" value="LipA_acyltrans"/>
</dbReference>
<keyword evidence="6 7" id="KW-0012">Acyltransferase</keyword>
<evidence type="ECO:0000256" key="2">
    <source>
        <dbReference type="ARBA" id="ARBA00022475"/>
    </source>
</evidence>
<keyword evidence="5" id="KW-0472">Membrane</keyword>
<keyword evidence="2" id="KW-1003">Cell membrane</keyword>
<dbReference type="PANTHER" id="PTHR30606:SF9">
    <property type="entry name" value="LIPID A BIOSYNTHESIS LAUROYLTRANSFERASE"/>
    <property type="match status" value="1"/>
</dbReference>
<keyword evidence="4 7" id="KW-0808">Transferase</keyword>
<dbReference type="Pfam" id="PF03279">
    <property type="entry name" value="Lip_A_acyltrans"/>
    <property type="match status" value="1"/>
</dbReference>
<accession>A0A6I1EWV6</accession>
<evidence type="ECO:0000313" key="7">
    <source>
        <dbReference type="EMBL" id="KAB7663344.1"/>
    </source>
</evidence>
<dbReference type="EMBL" id="WEHX01000001">
    <property type="protein sequence ID" value="KAB7663344.1"/>
    <property type="molecule type" value="Genomic_DNA"/>
</dbReference>
<reference evidence="7 8" key="1">
    <citation type="submission" date="2019-10" db="EMBL/GenBank/DDBJ databases">
        <title>Genome diversity of Sutterella seckii.</title>
        <authorList>
            <person name="Chaplin A.V."/>
            <person name="Sokolova S.R."/>
            <person name="Mosin K.A."/>
            <person name="Ivanova E.L."/>
            <person name="Kochetkova T.O."/>
            <person name="Goltsov A.Y."/>
            <person name="Trofimov D.Y."/>
            <person name="Efimov B.A."/>
        </authorList>
    </citation>
    <scope>NUCLEOTIDE SEQUENCE [LARGE SCALE GENOMIC DNA]</scope>
    <source>
        <strain evidence="7 8">ASD393</strain>
    </source>
</reference>
<evidence type="ECO:0000256" key="1">
    <source>
        <dbReference type="ARBA" id="ARBA00004533"/>
    </source>
</evidence>